<dbReference type="PANTHER" id="PTHR43537:SF45">
    <property type="entry name" value="GNTR FAMILY REGULATORY PROTEIN"/>
    <property type="match status" value="1"/>
</dbReference>
<dbReference type="Gene3D" id="1.20.120.530">
    <property type="entry name" value="GntR ligand-binding domain-like"/>
    <property type="match status" value="1"/>
</dbReference>
<dbReference type="InterPro" id="IPR000524">
    <property type="entry name" value="Tscrpt_reg_HTH_GntR"/>
</dbReference>
<dbReference type="Pfam" id="PF00392">
    <property type="entry name" value="GntR"/>
    <property type="match status" value="1"/>
</dbReference>
<dbReference type="InterPro" id="IPR036390">
    <property type="entry name" value="WH_DNA-bd_sf"/>
</dbReference>
<dbReference type="PATRIC" id="fig|100226.15.peg.6409"/>
<dbReference type="SMR" id="Q93RX8"/>
<protein>
    <submittedName>
        <fullName evidence="5">GntR-family regulatory protein</fullName>
    </submittedName>
</protein>
<feature type="domain" description="HTH gntR-type" evidence="4">
    <location>
        <begin position="51"/>
        <end position="118"/>
    </location>
</feature>
<name>Q93RX8_STRCO</name>
<accession>Q93RX8</accession>
<sequence length="263" mass="28669">MRAVAAGLDAWARTGFRRNVTLYSGRSLAGRAQDAGARMPHLKSQAISVQTHLRDQVGDALRAALIAGDLRPGVVYSAPTLAAELGVSATPVREAMLDLAREGLVEAVRNKGFRVTEMTERDLDEFTEIRALIEVPTVGRVAATATAEQLEALRPLAQQIVTAARKHDVLKYLEADHRFHLELLALAGNHHLVEVVADLRKRSRLFGLGSLNETGRLVASAQEHVDLLDLMAAGRGGEAEECMRRHLAHVRTLWADGRTNAED</sequence>
<dbReference type="InParanoid" id="Q93RX8"/>
<dbReference type="PaxDb" id="100226-SCO6294"/>
<evidence type="ECO:0000313" key="5">
    <source>
        <dbReference type="EMBL" id="CAC37896.1"/>
    </source>
</evidence>
<keyword evidence="6" id="KW-1185">Reference proteome</keyword>
<dbReference type="SUPFAM" id="SSF46785">
    <property type="entry name" value="Winged helix' DNA-binding domain"/>
    <property type="match status" value="1"/>
</dbReference>
<evidence type="ECO:0000313" key="6">
    <source>
        <dbReference type="Proteomes" id="UP000001973"/>
    </source>
</evidence>
<dbReference type="OrthoDB" id="3864082at2"/>
<proteinExistence type="predicted"/>
<dbReference type="SUPFAM" id="SSF48008">
    <property type="entry name" value="GntR ligand-binding domain-like"/>
    <property type="match status" value="1"/>
</dbReference>
<reference evidence="5 6" key="1">
    <citation type="journal article" date="1996" name="Mol. Microbiol.">
        <title>A set of ordered cosmids and a detailed genetic and physical map for the 8 Mb Streptomyces coelicolor A3(2) chromosome.</title>
        <authorList>
            <person name="Redenbach M."/>
            <person name="Kieser H.M."/>
            <person name="Denapaite D."/>
            <person name="Eichner A."/>
            <person name="Cullum J."/>
            <person name="Kinashi H."/>
            <person name="Hopwood D.A."/>
        </authorList>
    </citation>
    <scope>NUCLEOTIDE SEQUENCE [LARGE SCALE GENOMIC DNA]</scope>
    <source>
        <strain evidence="6">ATCC BAA-471 / A3(2) / M145</strain>
    </source>
</reference>
<dbReference type="GO" id="GO:0006355">
    <property type="term" value="P:regulation of DNA-templated transcription"/>
    <property type="evidence" value="ECO:0000318"/>
    <property type="project" value="GO_Central"/>
</dbReference>
<dbReference type="PROSITE" id="PS50949">
    <property type="entry name" value="HTH_GNTR"/>
    <property type="match status" value="1"/>
</dbReference>
<reference evidence="5 6" key="2">
    <citation type="journal article" date="2002" name="Nature">
        <title>Complete genome sequence of the model actinomycete Streptomyces coelicolor A3(2).</title>
        <authorList>
            <person name="Bentley S.D."/>
            <person name="Chater K.F."/>
            <person name="Cerdeno-Tarraga A.M."/>
            <person name="Challis G.L."/>
            <person name="Thomson N.R."/>
            <person name="James K.D."/>
            <person name="Harris D.E."/>
            <person name="Quail M.A."/>
            <person name="Kieser H."/>
            <person name="Harper D."/>
            <person name="Bateman A."/>
            <person name="Brown S."/>
            <person name="Chandra G."/>
            <person name="Chen C.W."/>
            <person name="Collins M."/>
            <person name="Cronin A."/>
            <person name="Fraser A."/>
            <person name="Goble A."/>
            <person name="Hidalgo J."/>
            <person name="Hornsby T."/>
            <person name="Howarth S."/>
            <person name="Huang C.H."/>
            <person name="Kieser T."/>
            <person name="Larke L."/>
            <person name="Murphy L."/>
            <person name="Oliver K."/>
            <person name="O'Neil S."/>
            <person name="Rabbinowitsch E."/>
            <person name="Rajandream M.A."/>
            <person name="Rutherford K."/>
            <person name="Rutter S."/>
            <person name="Seeger K."/>
            <person name="Saunders D."/>
            <person name="Sharp S."/>
            <person name="Squares R."/>
            <person name="Squares S."/>
            <person name="Taylor K."/>
            <person name="Warren T."/>
            <person name="Wietzorrek A."/>
            <person name="Woodward J."/>
            <person name="Barrell B.G."/>
            <person name="Parkhill J."/>
            <person name="Hopwood D.A."/>
        </authorList>
    </citation>
    <scope>NUCLEOTIDE SEQUENCE [LARGE SCALE GENOMIC DNA]</scope>
    <source>
        <strain evidence="6">ATCC BAA-471 / A3(2) / M145</strain>
    </source>
</reference>
<evidence type="ECO:0000256" key="2">
    <source>
        <dbReference type="ARBA" id="ARBA00023125"/>
    </source>
</evidence>
<dbReference type="InterPro" id="IPR011711">
    <property type="entry name" value="GntR_C"/>
</dbReference>
<dbReference type="SMART" id="SM00345">
    <property type="entry name" value="HTH_GNTR"/>
    <property type="match status" value="1"/>
</dbReference>
<dbReference type="Pfam" id="PF07729">
    <property type="entry name" value="FCD"/>
    <property type="match status" value="1"/>
</dbReference>
<dbReference type="PhylomeDB" id="Q93RX8"/>
<dbReference type="GO" id="GO:0000987">
    <property type="term" value="F:cis-regulatory region sequence-specific DNA binding"/>
    <property type="evidence" value="ECO:0000318"/>
    <property type="project" value="GO_Central"/>
</dbReference>
<dbReference type="GO" id="GO:0003700">
    <property type="term" value="F:DNA-binding transcription factor activity"/>
    <property type="evidence" value="ECO:0000318"/>
    <property type="project" value="GO_Central"/>
</dbReference>
<dbReference type="Gene3D" id="1.10.10.10">
    <property type="entry name" value="Winged helix-like DNA-binding domain superfamily/Winged helix DNA-binding domain"/>
    <property type="match status" value="1"/>
</dbReference>
<dbReference type="HOGENOM" id="CLU_017584_5_5_11"/>
<keyword evidence="2" id="KW-0238">DNA-binding</keyword>
<dbReference type="Proteomes" id="UP000001973">
    <property type="component" value="Chromosome"/>
</dbReference>
<dbReference type="eggNOG" id="COG1802">
    <property type="taxonomic scope" value="Bacteria"/>
</dbReference>
<dbReference type="InterPro" id="IPR008920">
    <property type="entry name" value="TF_FadR/GntR_C"/>
</dbReference>
<dbReference type="EMBL" id="AL645882">
    <property type="protein sequence ID" value="CAC37896.1"/>
    <property type="molecule type" value="Genomic_DNA"/>
</dbReference>
<dbReference type="KEGG" id="sco:SCO6294"/>
<dbReference type="SMART" id="SM00895">
    <property type="entry name" value="FCD"/>
    <property type="match status" value="1"/>
</dbReference>
<gene>
    <name evidence="5" type="ordered locus">SCO6294</name>
    <name evidence="5" type="ORF">SCBAC8D1.07c</name>
</gene>
<dbReference type="STRING" id="100226.gene:17763953"/>
<evidence type="ECO:0000256" key="1">
    <source>
        <dbReference type="ARBA" id="ARBA00023015"/>
    </source>
</evidence>
<keyword evidence="3" id="KW-0804">Transcription</keyword>
<evidence type="ECO:0000256" key="3">
    <source>
        <dbReference type="ARBA" id="ARBA00023163"/>
    </source>
</evidence>
<evidence type="ECO:0000259" key="4">
    <source>
        <dbReference type="PROSITE" id="PS50949"/>
    </source>
</evidence>
<dbReference type="AlphaFoldDB" id="Q93RX8"/>
<dbReference type="EMBL" id="AL939127">
    <property type="protein sequence ID" value="CAC37896.1"/>
    <property type="molecule type" value="Genomic_DNA"/>
</dbReference>
<dbReference type="InterPro" id="IPR036388">
    <property type="entry name" value="WH-like_DNA-bd_sf"/>
</dbReference>
<organism evidence="5 6">
    <name type="scientific">Streptomyces coelicolor (strain ATCC BAA-471 / A3(2) / M145)</name>
    <dbReference type="NCBI Taxonomy" id="100226"/>
    <lineage>
        <taxon>Bacteria</taxon>
        <taxon>Bacillati</taxon>
        <taxon>Actinomycetota</taxon>
        <taxon>Actinomycetes</taxon>
        <taxon>Kitasatosporales</taxon>
        <taxon>Streptomycetaceae</taxon>
        <taxon>Streptomyces</taxon>
        <taxon>Streptomyces albidoflavus group</taxon>
    </lineage>
</organism>
<dbReference type="CDD" id="cd07377">
    <property type="entry name" value="WHTH_GntR"/>
    <property type="match status" value="1"/>
</dbReference>
<keyword evidence="1" id="KW-0805">Transcription regulation</keyword>
<dbReference type="PANTHER" id="PTHR43537">
    <property type="entry name" value="TRANSCRIPTIONAL REGULATOR, GNTR FAMILY"/>
    <property type="match status" value="1"/>
</dbReference>